<reference evidence="1" key="1">
    <citation type="submission" date="2015-07" db="EMBL/GenBank/DDBJ databases">
        <title>Adaptation to a free-living lifestyle via gene acquisitions in the diplomonad Trepomonas sp. PC1.</title>
        <authorList>
            <person name="Xu F."/>
            <person name="Jerlstrom-Hultqvist J."/>
            <person name="Kolisko M."/>
            <person name="Simpson A.G.B."/>
            <person name="Roger A.J."/>
            <person name="Svard S.G."/>
            <person name="Andersson J.O."/>
        </authorList>
    </citation>
    <scope>NUCLEOTIDE SEQUENCE</scope>
    <source>
        <strain evidence="1">PC1</strain>
    </source>
</reference>
<protein>
    <submittedName>
        <fullName evidence="1">Uncharacterized protein</fullName>
    </submittedName>
</protein>
<gene>
    <name evidence="1" type="ORF">TPC1_31330</name>
</gene>
<organism evidence="1">
    <name type="scientific">Trepomonas sp. PC1</name>
    <dbReference type="NCBI Taxonomy" id="1076344"/>
    <lineage>
        <taxon>Eukaryota</taxon>
        <taxon>Metamonada</taxon>
        <taxon>Diplomonadida</taxon>
        <taxon>Hexamitidae</taxon>
        <taxon>Hexamitinae</taxon>
        <taxon>Trepomonas</taxon>
    </lineage>
</organism>
<feature type="non-terminal residue" evidence="1">
    <location>
        <position position="1"/>
    </location>
</feature>
<dbReference type="EMBL" id="GDID01007431">
    <property type="protein sequence ID" value="JAP89175.1"/>
    <property type="molecule type" value="Transcribed_RNA"/>
</dbReference>
<proteinExistence type="predicted"/>
<sequence length="370" mass="42355">EIQEQIDQLQFDEVDKSVEKDLILTADAIKNRHAVNQLRGEISHGMLSKRNSTFPYLPNHPQNASQLCKLSDPQLILVKNKADQLLEMVVNYIALGVFRGIYPKGDLCQQIRARVVNDRLICQYCPIQSSKHDEKTEPIFSNLLNLLFESQETKDSILKFSTIKELIQRKFGYANTTMAEEAADKEHVVIKISDLKEEHLEKIIIVNGQVQTSAQLASMADFQGFSVLLQKLLANCMNEMTALQKTSKMPQELAEYVTGKTPLPEDMLLLLENRQFALQQLRLVLGVYPGELEEVLNEYQIEEQKIVVAPTKLPDCLQGETGKPWIDQKIKQMQYIFRQITAKDQMIIKGHELVIKENATREEVIKMLFE</sequence>
<evidence type="ECO:0000313" key="1">
    <source>
        <dbReference type="EMBL" id="JAP89175.1"/>
    </source>
</evidence>
<accession>A0A146JZP7</accession>
<dbReference type="AlphaFoldDB" id="A0A146JZP7"/>
<name>A0A146JZP7_9EUKA</name>